<accession>A0A813I7D6</accession>
<evidence type="ECO:0000256" key="2">
    <source>
        <dbReference type="SAM" id="MobiDB-lite"/>
    </source>
</evidence>
<evidence type="ECO:0000313" key="4">
    <source>
        <dbReference type="Proteomes" id="UP000626109"/>
    </source>
</evidence>
<dbReference type="Proteomes" id="UP000626109">
    <property type="component" value="Unassembled WGS sequence"/>
</dbReference>
<proteinExistence type="predicted"/>
<dbReference type="EMBL" id="CAJNNW010004151">
    <property type="protein sequence ID" value="CAE8646142.1"/>
    <property type="molecule type" value="Genomic_DNA"/>
</dbReference>
<comment type="caution">
    <text evidence="3">The sequence shown here is derived from an EMBL/GenBank/DDBJ whole genome shotgun (WGS) entry which is preliminary data.</text>
</comment>
<dbReference type="AlphaFoldDB" id="A0A813I7D6"/>
<feature type="coiled-coil region" evidence="1">
    <location>
        <begin position="11"/>
        <end position="38"/>
    </location>
</feature>
<organism evidence="3 4">
    <name type="scientific">Polarella glacialis</name>
    <name type="common">Dinoflagellate</name>
    <dbReference type="NCBI Taxonomy" id="89957"/>
    <lineage>
        <taxon>Eukaryota</taxon>
        <taxon>Sar</taxon>
        <taxon>Alveolata</taxon>
        <taxon>Dinophyceae</taxon>
        <taxon>Suessiales</taxon>
        <taxon>Suessiaceae</taxon>
        <taxon>Polarella</taxon>
    </lineage>
</organism>
<name>A0A813I7D6_POLGL</name>
<feature type="region of interest" description="Disordered" evidence="2">
    <location>
        <begin position="110"/>
        <end position="131"/>
    </location>
</feature>
<keyword evidence="1" id="KW-0175">Coiled coil</keyword>
<reference evidence="3" key="1">
    <citation type="submission" date="2021-02" db="EMBL/GenBank/DDBJ databases">
        <authorList>
            <person name="Dougan E. K."/>
            <person name="Rhodes N."/>
            <person name="Thang M."/>
            <person name="Chan C."/>
        </authorList>
    </citation>
    <scope>NUCLEOTIDE SEQUENCE</scope>
</reference>
<feature type="non-terminal residue" evidence="3">
    <location>
        <position position="354"/>
    </location>
</feature>
<evidence type="ECO:0000313" key="3">
    <source>
        <dbReference type="EMBL" id="CAE8646142.1"/>
    </source>
</evidence>
<sequence>LIKAGDSRKWNRLLQEELSETRHDVDGLAERMAKMEVQLQEYVGGTSFHAARSEEDEINDELCIDQLLEVTLASSSKPDSELQGLERFSRRQLELGVARDLEELARRVEDLESANSLSSSDRQDSRPWSDDLQRQHQGLALLQQDVVAAQRDLTDLAADVRSLRIALSRSADSPEGASFVATCSRAAANEPGRGQDSPPWPVAAVDSLAATEASRPSRLHAPARATTGGDGCRRWWRLGIRVRLGQAGGAPSARSIGPAFAIVRRRTSALCTGCWGFQRGSQALGGQRPTRLAGQSFHGLARWKFMTIVTEAATQTQLLASSPKEGAWDSWHLHVQRVTSACHSGLLGSISNHI</sequence>
<gene>
    <name evidence="3" type="ORF">PGLA2088_LOCUS4541</name>
</gene>
<protein>
    <submittedName>
        <fullName evidence="3">Uncharacterized protein</fullName>
    </submittedName>
</protein>
<feature type="compositionally biased region" description="Basic and acidic residues" evidence="2">
    <location>
        <begin position="121"/>
        <end position="131"/>
    </location>
</feature>
<evidence type="ECO:0000256" key="1">
    <source>
        <dbReference type="SAM" id="Coils"/>
    </source>
</evidence>